<dbReference type="PANTHER" id="PTHR14113">
    <property type="entry name" value="PICCOLO/BASSOON"/>
    <property type="match status" value="1"/>
</dbReference>
<sequence length="669" mass="74129">MQLSLQEPHLEAKPETPAADKDRSSNQAQDVGIIVSKETTESIVVKEQAETQKEPITNQRLSLTGGKINTETTEAEASDDTAPQILPISQEVEERIVSDTTEKDKVKPQRRRLSFQGRGDSTESEVTLSPKVQRRRLEVSNISSSSEDIKTESPDSYMEDEDFIRQQIMGMGDEEQMSLSEDEKEKAPMSEEPVKEPELDNSKISKDDKTTDLPISEKDVQQTTPSIYKKAIPVMRQATDEDIDSITESPSKGSSSVQASSFTPESSHTSASSLEEDSDSSPSHRKISGDKRKGKYRQQKLPLPIIEDSSEDEKLKKEDKSRKDKDDLEGQPLSPSDGASSPNDLRQVVVMEETSRTSGSEFSASIESEPEMRQALQIGRKPSTTVIPYTPVEPFIENTVTKVLKSAEEAYEEIIQKTKAIPGESPPDIEPLYGGMAIEDYLYESLVEAPEIKISESKDEAFQGDSGSESVKKLRSPEEVYEEMMQKKLELMMIEQEFQQAQTAMESSFGDLVTGPSSEAETCIVTIPAEESSITEETNVSPTSPEIPSELPVKKKKRPAPPRPSEPPKRSEVSTITPGRSTGFVRPMTPQDPALRKALFPIPDLKITQCSSGEEEDDSLADEYGVGVSSDITPSDESETKEDPPPQNLLLHLHQYHQFHLQLPVQIPV</sequence>
<feature type="compositionally biased region" description="Basic and acidic residues" evidence="1">
    <location>
        <begin position="312"/>
        <end position="328"/>
    </location>
</feature>
<evidence type="ECO:0000313" key="2">
    <source>
        <dbReference type="EMBL" id="TWW76406.1"/>
    </source>
</evidence>
<feature type="region of interest" description="Disordered" evidence="1">
    <location>
        <begin position="456"/>
        <end position="478"/>
    </location>
</feature>
<name>A0A5C6PB19_9TELE</name>
<feature type="region of interest" description="Disordered" evidence="1">
    <location>
        <begin position="1"/>
        <end position="34"/>
    </location>
</feature>
<feature type="compositionally biased region" description="Basic and acidic residues" evidence="1">
    <location>
        <begin position="8"/>
        <end position="24"/>
    </location>
</feature>
<feature type="region of interest" description="Disordered" evidence="1">
    <location>
        <begin position="509"/>
        <end position="647"/>
    </location>
</feature>
<dbReference type="GO" id="GO:0030424">
    <property type="term" value="C:axon"/>
    <property type="evidence" value="ECO:0007669"/>
    <property type="project" value="TreeGrafter"/>
</dbReference>
<dbReference type="GO" id="GO:1904071">
    <property type="term" value="P:presynaptic active zone assembly"/>
    <property type="evidence" value="ECO:0007669"/>
    <property type="project" value="TreeGrafter"/>
</dbReference>
<feature type="compositionally biased region" description="Basic and acidic residues" evidence="1">
    <location>
        <begin position="98"/>
        <end position="107"/>
    </location>
</feature>
<feature type="compositionally biased region" description="Polar residues" evidence="1">
    <location>
        <begin position="356"/>
        <end position="366"/>
    </location>
</feature>
<evidence type="ECO:0000256" key="1">
    <source>
        <dbReference type="SAM" id="MobiDB-lite"/>
    </source>
</evidence>
<dbReference type="Proteomes" id="UP000324091">
    <property type="component" value="Chromosome 13"/>
</dbReference>
<feature type="compositionally biased region" description="Basic and acidic residues" evidence="1">
    <location>
        <begin position="181"/>
        <end position="220"/>
    </location>
</feature>
<dbReference type="EMBL" id="RHFK02000005">
    <property type="protein sequence ID" value="TWW76406.1"/>
    <property type="molecule type" value="Genomic_DNA"/>
</dbReference>
<proteinExistence type="predicted"/>
<dbReference type="InterPro" id="IPR052098">
    <property type="entry name" value="Presynaptic_Scaffold_Bsn/Pclo"/>
</dbReference>
<dbReference type="GO" id="GO:0098978">
    <property type="term" value="C:glutamatergic synapse"/>
    <property type="evidence" value="ECO:0007669"/>
    <property type="project" value="TreeGrafter"/>
</dbReference>
<dbReference type="GO" id="GO:0098882">
    <property type="term" value="F:structural constituent of presynaptic active zone"/>
    <property type="evidence" value="ECO:0007669"/>
    <property type="project" value="TreeGrafter"/>
</dbReference>
<feature type="compositionally biased region" description="Polar residues" evidence="1">
    <location>
        <begin position="246"/>
        <end position="269"/>
    </location>
</feature>
<organism evidence="2 3">
    <name type="scientific">Takifugu flavidus</name>
    <name type="common">sansaifugu</name>
    <dbReference type="NCBI Taxonomy" id="433684"/>
    <lineage>
        <taxon>Eukaryota</taxon>
        <taxon>Metazoa</taxon>
        <taxon>Chordata</taxon>
        <taxon>Craniata</taxon>
        <taxon>Vertebrata</taxon>
        <taxon>Euteleostomi</taxon>
        <taxon>Actinopterygii</taxon>
        <taxon>Neopterygii</taxon>
        <taxon>Teleostei</taxon>
        <taxon>Neoteleostei</taxon>
        <taxon>Acanthomorphata</taxon>
        <taxon>Eupercaria</taxon>
        <taxon>Tetraodontiformes</taxon>
        <taxon>Tetradontoidea</taxon>
        <taxon>Tetraodontidae</taxon>
        <taxon>Takifugu</taxon>
    </lineage>
</organism>
<dbReference type="PANTHER" id="PTHR14113:SF6">
    <property type="entry name" value="PROTEIN PICCOLO"/>
    <property type="match status" value="1"/>
</dbReference>
<feature type="region of interest" description="Disordered" evidence="1">
    <location>
        <begin position="47"/>
        <end position="85"/>
    </location>
</feature>
<keyword evidence="3" id="KW-1185">Reference proteome</keyword>
<protein>
    <submittedName>
        <fullName evidence="2">Protein piccolo</fullName>
    </submittedName>
</protein>
<feature type="compositionally biased region" description="Polar residues" evidence="1">
    <location>
        <begin position="333"/>
        <end position="344"/>
    </location>
</feature>
<dbReference type="GO" id="GO:0035418">
    <property type="term" value="P:protein localization to synapse"/>
    <property type="evidence" value="ECO:0007669"/>
    <property type="project" value="TreeGrafter"/>
</dbReference>
<evidence type="ECO:0000313" key="3">
    <source>
        <dbReference type="Proteomes" id="UP000324091"/>
    </source>
</evidence>
<dbReference type="GO" id="GO:0048788">
    <property type="term" value="C:cytoskeleton of presynaptic active zone"/>
    <property type="evidence" value="ECO:0007669"/>
    <property type="project" value="TreeGrafter"/>
</dbReference>
<comment type="caution">
    <text evidence="2">The sequence shown here is derived from an EMBL/GenBank/DDBJ whole genome shotgun (WGS) entry which is preliminary data.</text>
</comment>
<accession>A0A5C6PB19</accession>
<reference evidence="2 3" key="1">
    <citation type="submission" date="2019-04" db="EMBL/GenBank/DDBJ databases">
        <title>Chromosome genome assembly for Takifugu flavidus.</title>
        <authorList>
            <person name="Xiao S."/>
        </authorList>
    </citation>
    <scope>NUCLEOTIDE SEQUENCE [LARGE SCALE GENOMIC DNA]</scope>
    <source>
        <strain evidence="2">HTHZ2018</strain>
        <tissue evidence="2">Muscle</tissue>
    </source>
</reference>
<feature type="compositionally biased region" description="Polar residues" evidence="1">
    <location>
        <begin position="535"/>
        <end position="546"/>
    </location>
</feature>
<dbReference type="AlphaFoldDB" id="A0A5C6PB19"/>
<gene>
    <name evidence="2" type="ORF">D4764_13G0010680</name>
</gene>
<dbReference type="GO" id="GO:0098982">
    <property type="term" value="C:GABA-ergic synapse"/>
    <property type="evidence" value="ECO:0007669"/>
    <property type="project" value="TreeGrafter"/>
</dbReference>
<feature type="region of interest" description="Disordered" evidence="1">
    <location>
        <begin position="98"/>
        <end position="372"/>
    </location>
</feature>